<dbReference type="AlphaFoldDB" id="A0A6I2MLD3"/>
<comment type="caution">
    <text evidence="2">The sequence shown here is derived from an EMBL/GenBank/DDBJ whole genome shotgun (WGS) entry which is preliminary data.</text>
</comment>
<dbReference type="PROSITE" id="PS51257">
    <property type="entry name" value="PROKAR_LIPOPROTEIN"/>
    <property type="match status" value="1"/>
</dbReference>
<protein>
    <recommendedName>
        <fullName evidence="4">DUF4163 domain-containing protein</fullName>
    </recommendedName>
</protein>
<evidence type="ECO:0000256" key="1">
    <source>
        <dbReference type="SAM" id="SignalP"/>
    </source>
</evidence>
<keyword evidence="1" id="KW-0732">Signal</keyword>
<gene>
    <name evidence="2" type="ORF">GJ691_03935</name>
</gene>
<evidence type="ECO:0000313" key="3">
    <source>
        <dbReference type="Proteomes" id="UP000443153"/>
    </source>
</evidence>
<sequence length="257" mass="29813">MKKLILITLSFLLFSCNAQNPSKMSEEVLLVQKDSIAHNNGFVYVNELSSKTSDKSPSGLLSVIQELSENKFLRSKLPEQRLSHKKTMLKECLEENLQDCDYIAEGYEIRGGKNELLNIAYSYNQLGSADSFFKYGCYDINSEKRLIFTDLFEEPLLVLNEINEKYTDQLSNELSNYEEEDYEYDIIAEYMETKDPFQLSDLNNFELILKDENFTAIHFHYNGLGGNYKSVIPNGYIEYSLEDLKPRLKKSFINKLK</sequence>
<accession>A0A6I2MLD3</accession>
<keyword evidence="3" id="KW-1185">Reference proteome</keyword>
<reference evidence="2 3" key="1">
    <citation type="submission" date="2019-11" db="EMBL/GenBank/DDBJ databases">
        <title>Maribacter lutea sp. nov., a marine bacterium isolated from intertidal sand.</title>
        <authorList>
            <person name="Liu A."/>
        </authorList>
    </citation>
    <scope>NUCLEOTIDE SEQUENCE [LARGE SCALE GENOMIC DNA]</scope>
    <source>
        <strain evidence="2 3">RZ05</strain>
    </source>
</reference>
<dbReference type="OrthoDB" id="1447338at2"/>
<feature type="chain" id="PRO_5026217222" description="DUF4163 domain-containing protein" evidence="1">
    <location>
        <begin position="19"/>
        <end position="257"/>
    </location>
</feature>
<evidence type="ECO:0008006" key="4">
    <source>
        <dbReference type="Google" id="ProtNLM"/>
    </source>
</evidence>
<organism evidence="2 3">
    <name type="scientific">Maribacter luteus</name>
    <dbReference type="NCBI Taxonomy" id="2594478"/>
    <lineage>
        <taxon>Bacteria</taxon>
        <taxon>Pseudomonadati</taxon>
        <taxon>Bacteroidota</taxon>
        <taxon>Flavobacteriia</taxon>
        <taxon>Flavobacteriales</taxon>
        <taxon>Flavobacteriaceae</taxon>
        <taxon>Maribacter</taxon>
    </lineage>
</organism>
<dbReference type="EMBL" id="WKJH01000002">
    <property type="protein sequence ID" value="MRX63315.1"/>
    <property type="molecule type" value="Genomic_DNA"/>
</dbReference>
<dbReference type="RefSeq" id="WP_154363996.1">
    <property type="nucleotide sequence ID" value="NZ_CANMYZ010000002.1"/>
</dbReference>
<dbReference type="Proteomes" id="UP000443153">
    <property type="component" value="Unassembled WGS sequence"/>
</dbReference>
<evidence type="ECO:0000313" key="2">
    <source>
        <dbReference type="EMBL" id="MRX63315.1"/>
    </source>
</evidence>
<name>A0A6I2MLD3_9FLAO</name>
<feature type="signal peptide" evidence="1">
    <location>
        <begin position="1"/>
        <end position="18"/>
    </location>
</feature>
<proteinExistence type="predicted"/>